<accession>A0A9D4VU08</accession>
<sequence length="74" mass="8432">MNSGSNGISSWWKDLCSLDLGNMETSSEYYVKDMYKSLLPEGNLEFRNLWAKIENKAIPFKVPCLVHEVPYADG</sequence>
<reference evidence="1 2" key="1">
    <citation type="journal article" date="2022" name="Nat. Genet.">
        <title>Improved pea reference genome and pan-genome highlight genomic features and evolutionary characteristics.</title>
        <authorList>
            <person name="Yang T."/>
            <person name="Liu R."/>
            <person name="Luo Y."/>
            <person name="Hu S."/>
            <person name="Wang D."/>
            <person name="Wang C."/>
            <person name="Pandey M.K."/>
            <person name="Ge S."/>
            <person name="Xu Q."/>
            <person name="Li N."/>
            <person name="Li G."/>
            <person name="Huang Y."/>
            <person name="Saxena R.K."/>
            <person name="Ji Y."/>
            <person name="Li M."/>
            <person name="Yan X."/>
            <person name="He Y."/>
            <person name="Liu Y."/>
            <person name="Wang X."/>
            <person name="Xiang C."/>
            <person name="Varshney R.K."/>
            <person name="Ding H."/>
            <person name="Gao S."/>
            <person name="Zong X."/>
        </authorList>
    </citation>
    <scope>NUCLEOTIDE SEQUENCE [LARGE SCALE GENOMIC DNA]</scope>
    <source>
        <strain evidence="1 2">cv. Zhongwan 6</strain>
    </source>
</reference>
<dbReference type="Gramene" id="Psat07G0436000-T1">
    <property type="protein sequence ID" value="KAI5388660.1"/>
    <property type="gene ID" value="KIW84_074360"/>
</dbReference>
<proteinExistence type="predicted"/>
<evidence type="ECO:0000313" key="1">
    <source>
        <dbReference type="EMBL" id="KAI5388660.1"/>
    </source>
</evidence>
<dbReference type="AlphaFoldDB" id="A0A9D4VU08"/>
<comment type="caution">
    <text evidence="1">The sequence shown here is derived from an EMBL/GenBank/DDBJ whole genome shotgun (WGS) entry which is preliminary data.</text>
</comment>
<dbReference type="Proteomes" id="UP001058974">
    <property type="component" value="Chromosome 7"/>
</dbReference>
<protein>
    <submittedName>
        <fullName evidence="1">Uncharacterized protein</fullName>
    </submittedName>
</protein>
<organism evidence="1 2">
    <name type="scientific">Pisum sativum</name>
    <name type="common">Garden pea</name>
    <name type="synonym">Lathyrus oleraceus</name>
    <dbReference type="NCBI Taxonomy" id="3888"/>
    <lineage>
        <taxon>Eukaryota</taxon>
        <taxon>Viridiplantae</taxon>
        <taxon>Streptophyta</taxon>
        <taxon>Embryophyta</taxon>
        <taxon>Tracheophyta</taxon>
        <taxon>Spermatophyta</taxon>
        <taxon>Magnoliopsida</taxon>
        <taxon>eudicotyledons</taxon>
        <taxon>Gunneridae</taxon>
        <taxon>Pentapetalae</taxon>
        <taxon>rosids</taxon>
        <taxon>fabids</taxon>
        <taxon>Fabales</taxon>
        <taxon>Fabaceae</taxon>
        <taxon>Papilionoideae</taxon>
        <taxon>50 kb inversion clade</taxon>
        <taxon>NPAAA clade</taxon>
        <taxon>Hologalegina</taxon>
        <taxon>IRL clade</taxon>
        <taxon>Fabeae</taxon>
        <taxon>Lathyrus</taxon>
    </lineage>
</organism>
<name>A0A9D4VU08_PEA</name>
<keyword evidence="2" id="KW-1185">Reference proteome</keyword>
<dbReference type="EMBL" id="JAMSHJ010000007">
    <property type="protein sequence ID" value="KAI5388660.1"/>
    <property type="molecule type" value="Genomic_DNA"/>
</dbReference>
<gene>
    <name evidence="1" type="ORF">KIW84_074360</name>
</gene>
<evidence type="ECO:0000313" key="2">
    <source>
        <dbReference type="Proteomes" id="UP001058974"/>
    </source>
</evidence>